<comment type="subcellular location">
    <subcellularLocation>
        <location evidence="1">Endomembrane system</location>
    </subcellularLocation>
</comment>
<dbReference type="AlphaFoldDB" id="A0A673ZVS2"/>
<dbReference type="GO" id="GO:0012505">
    <property type="term" value="C:endomembrane system"/>
    <property type="evidence" value="ECO:0007669"/>
    <property type="project" value="UniProtKB-SubCell"/>
</dbReference>
<comment type="similarity">
    <text evidence="2">Belongs to the P2X receptor family.</text>
</comment>
<organism evidence="12 13">
    <name type="scientific">Salmo trutta</name>
    <name type="common">Brown trout</name>
    <dbReference type="NCBI Taxonomy" id="8032"/>
    <lineage>
        <taxon>Eukaryota</taxon>
        <taxon>Metazoa</taxon>
        <taxon>Chordata</taxon>
        <taxon>Craniata</taxon>
        <taxon>Vertebrata</taxon>
        <taxon>Euteleostomi</taxon>
        <taxon>Actinopterygii</taxon>
        <taxon>Neopterygii</taxon>
        <taxon>Teleostei</taxon>
        <taxon>Protacanthopterygii</taxon>
        <taxon>Salmoniformes</taxon>
        <taxon>Salmonidae</taxon>
        <taxon>Salmoninae</taxon>
        <taxon>Salmo</taxon>
    </lineage>
</organism>
<evidence type="ECO:0000256" key="5">
    <source>
        <dbReference type="ARBA" id="ARBA00022989"/>
    </source>
</evidence>
<dbReference type="GO" id="GO:0098794">
    <property type="term" value="C:postsynapse"/>
    <property type="evidence" value="ECO:0007669"/>
    <property type="project" value="GOC"/>
</dbReference>
<dbReference type="Pfam" id="PF00864">
    <property type="entry name" value="P2X_receptor"/>
    <property type="match status" value="1"/>
</dbReference>
<dbReference type="GO" id="GO:0070588">
    <property type="term" value="P:calcium ion transmembrane transport"/>
    <property type="evidence" value="ECO:0007669"/>
    <property type="project" value="TreeGrafter"/>
</dbReference>
<dbReference type="PANTHER" id="PTHR10125">
    <property type="entry name" value="P2X PURINOCEPTOR"/>
    <property type="match status" value="1"/>
</dbReference>
<dbReference type="InterPro" id="IPR027309">
    <property type="entry name" value="P2X_extracellular_dom_sf"/>
</dbReference>
<evidence type="ECO:0000256" key="2">
    <source>
        <dbReference type="ARBA" id="ARBA00009848"/>
    </source>
</evidence>
<dbReference type="GO" id="GO:0005886">
    <property type="term" value="C:plasma membrane"/>
    <property type="evidence" value="ECO:0007669"/>
    <property type="project" value="TreeGrafter"/>
</dbReference>
<evidence type="ECO:0000313" key="13">
    <source>
        <dbReference type="Proteomes" id="UP000472277"/>
    </source>
</evidence>
<keyword evidence="6" id="KW-0406">Ion transport</keyword>
<keyword evidence="3" id="KW-0813">Transport</keyword>
<evidence type="ECO:0000256" key="7">
    <source>
        <dbReference type="ARBA" id="ARBA00023136"/>
    </source>
</evidence>
<evidence type="ECO:0000313" key="12">
    <source>
        <dbReference type="Ensembl" id="ENSSTUP00000050968.1"/>
    </source>
</evidence>
<keyword evidence="9" id="KW-0407">Ion channel</keyword>
<sequence length="138" mass="15152">MSGDCLCCLFDYETLGIIVAKSKVVGAVFRLIQFLVIFYVFGYVCTVQKSYQETDSVISSIADLGARVWDLSDYIPAQVENVIFVWQTNMIVTPNQTQLSCPKLPNQSTICMSDSDCTDGSSDVRGNGKPPCLADESL</sequence>
<evidence type="ECO:0000256" key="11">
    <source>
        <dbReference type="SAM" id="Phobius"/>
    </source>
</evidence>
<keyword evidence="7 11" id="KW-0472">Membrane</keyword>
<reference evidence="12" key="1">
    <citation type="submission" date="2025-08" db="UniProtKB">
        <authorList>
            <consortium name="Ensembl"/>
        </authorList>
    </citation>
    <scope>IDENTIFICATION</scope>
</reference>
<keyword evidence="8" id="KW-1071">Ligand-gated ion channel</keyword>
<evidence type="ECO:0000256" key="8">
    <source>
        <dbReference type="ARBA" id="ARBA00023286"/>
    </source>
</evidence>
<keyword evidence="5 11" id="KW-1133">Transmembrane helix</keyword>
<evidence type="ECO:0000256" key="9">
    <source>
        <dbReference type="ARBA" id="ARBA00023303"/>
    </source>
</evidence>
<evidence type="ECO:0000256" key="1">
    <source>
        <dbReference type="ARBA" id="ARBA00004308"/>
    </source>
</evidence>
<dbReference type="Ensembl" id="ENSSTUT00000053292.1">
    <property type="protein sequence ID" value="ENSSTUP00000050968.1"/>
    <property type="gene ID" value="ENSSTUG00000021532.1"/>
</dbReference>
<dbReference type="Proteomes" id="UP000472277">
    <property type="component" value="Chromosome 27"/>
</dbReference>
<dbReference type="InParanoid" id="A0A673ZVS2"/>
<proteinExistence type="inferred from homology"/>
<keyword evidence="13" id="KW-1185">Reference proteome</keyword>
<evidence type="ECO:0000256" key="3">
    <source>
        <dbReference type="ARBA" id="ARBA00022448"/>
    </source>
</evidence>
<dbReference type="OMA" id="CCLFDYE"/>
<protein>
    <submittedName>
        <fullName evidence="12">Uncharacterized protein</fullName>
    </submittedName>
</protein>
<feature type="transmembrane region" description="Helical" evidence="11">
    <location>
        <begin position="24"/>
        <end position="44"/>
    </location>
</feature>
<dbReference type="GO" id="GO:0004931">
    <property type="term" value="F:extracellularly ATP-gated monoatomic cation channel activity"/>
    <property type="evidence" value="ECO:0007669"/>
    <property type="project" value="TreeGrafter"/>
</dbReference>
<evidence type="ECO:0000256" key="6">
    <source>
        <dbReference type="ARBA" id="ARBA00023065"/>
    </source>
</evidence>
<dbReference type="InterPro" id="IPR059116">
    <property type="entry name" value="P2X_receptor"/>
</dbReference>
<dbReference type="PANTHER" id="PTHR10125:SF18">
    <property type="entry name" value="P2X PURINOCEPTOR 4"/>
    <property type="match status" value="1"/>
</dbReference>
<evidence type="ECO:0000256" key="10">
    <source>
        <dbReference type="SAM" id="MobiDB-lite"/>
    </source>
</evidence>
<keyword evidence="4 11" id="KW-0812">Transmembrane</keyword>
<evidence type="ECO:0000256" key="4">
    <source>
        <dbReference type="ARBA" id="ARBA00022692"/>
    </source>
</evidence>
<reference evidence="12" key="2">
    <citation type="submission" date="2025-09" db="UniProtKB">
        <authorList>
            <consortium name="Ensembl"/>
        </authorList>
    </citation>
    <scope>IDENTIFICATION</scope>
</reference>
<name>A0A673ZVS2_SALTR</name>
<feature type="region of interest" description="Disordered" evidence="10">
    <location>
        <begin position="119"/>
        <end position="138"/>
    </location>
</feature>
<dbReference type="Gene3D" id="1.10.287.940">
    <property type="entry name" value="atp-gated p2x4 ion channel"/>
    <property type="match status" value="1"/>
</dbReference>
<accession>A0A673ZVS2</accession>
<dbReference type="GeneTree" id="ENSGT01020000230351"/>
<dbReference type="Gene3D" id="2.60.490.10">
    <property type="entry name" value="atp-gated p2x4 ion channel domain"/>
    <property type="match status" value="1"/>
</dbReference>